<feature type="compositionally biased region" description="Basic and acidic residues" evidence="1">
    <location>
        <begin position="280"/>
        <end position="290"/>
    </location>
</feature>
<dbReference type="SUPFAM" id="SSF48726">
    <property type="entry name" value="Immunoglobulin"/>
    <property type="match status" value="2"/>
</dbReference>
<evidence type="ECO:0000313" key="4">
    <source>
        <dbReference type="EMBL" id="ROL44426.1"/>
    </source>
</evidence>
<dbReference type="EMBL" id="RJVU01046259">
    <property type="protein sequence ID" value="ROL44426.1"/>
    <property type="molecule type" value="Genomic_DNA"/>
</dbReference>
<dbReference type="PANTHER" id="PTHR21063">
    <property type="entry name" value="LFA-3"/>
    <property type="match status" value="1"/>
</dbReference>
<evidence type="ECO:0000256" key="2">
    <source>
        <dbReference type="SAM" id="Phobius"/>
    </source>
</evidence>
<dbReference type="SMART" id="SM00409">
    <property type="entry name" value="IG"/>
    <property type="match status" value="2"/>
</dbReference>
<proteinExistence type="predicted"/>
<evidence type="ECO:0000256" key="1">
    <source>
        <dbReference type="SAM" id="MobiDB-lite"/>
    </source>
</evidence>
<dbReference type="PROSITE" id="PS50835">
    <property type="entry name" value="IG_LIKE"/>
    <property type="match status" value="1"/>
</dbReference>
<accession>A0A3N0YDW2</accession>
<dbReference type="PANTHER" id="PTHR21063:SF4">
    <property type="entry name" value="CD48 ANTIGEN-RELATED"/>
    <property type="match status" value="1"/>
</dbReference>
<dbReference type="InterPro" id="IPR003599">
    <property type="entry name" value="Ig_sub"/>
</dbReference>
<keyword evidence="2" id="KW-0472">Membrane</keyword>
<dbReference type="InterPro" id="IPR013783">
    <property type="entry name" value="Ig-like_fold"/>
</dbReference>
<keyword evidence="2" id="KW-0812">Transmembrane</keyword>
<feature type="domain" description="Ig-like" evidence="3">
    <location>
        <begin position="130"/>
        <end position="236"/>
    </location>
</feature>
<keyword evidence="2" id="KW-1133">Transmembrane helix</keyword>
<evidence type="ECO:0000259" key="3">
    <source>
        <dbReference type="PROSITE" id="PS50835"/>
    </source>
</evidence>
<sequence length="308" mass="34133">MLKESDERSNFTLKVEKGVIGVDEDRLKSVSVMEGDSVTLNIDSTEIQGIILTQWRFGDLGAVIAETVKNEVSYPYHTDIFRGRLQVDHQTGSLTIKNMRSKHSGLYKLHINHSTGSSSMAFSVTVYDSPPVIDFEMKSVMEGDSLTLHTDVTEPHGDELIVWRFGDDGKLIAKHDIEAKSSPLYDDTDERFRDRLQLNNTGSLTITNTRTTDSGLYTVKISSSSSSKQTLYKRFNVTASVSGLSSGGKAGIGIAVVVVLLVVILAAVFYNRHRIFKQKKQTENKVREPETVEMLPSNNKDVDGVNGQ</sequence>
<organism evidence="4 5">
    <name type="scientific">Anabarilius grahami</name>
    <name type="common">Kanglang fish</name>
    <name type="synonym">Barilius grahami</name>
    <dbReference type="NCBI Taxonomy" id="495550"/>
    <lineage>
        <taxon>Eukaryota</taxon>
        <taxon>Metazoa</taxon>
        <taxon>Chordata</taxon>
        <taxon>Craniata</taxon>
        <taxon>Vertebrata</taxon>
        <taxon>Euteleostomi</taxon>
        <taxon>Actinopterygii</taxon>
        <taxon>Neopterygii</taxon>
        <taxon>Teleostei</taxon>
        <taxon>Ostariophysi</taxon>
        <taxon>Cypriniformes</taxon>
        <taxon>Xenocyprididae</taxon>
        <taxon>Xenocypridinae</taxon>
        <taxon>Xenocypridinae incertae sedis</taxon>
        <taxon>Anabarilius</taxon>
    </lineage>
</organism>
<dbReference type="Pfam" id="PF07686">
    <property type="entry name" value="V-set"/>
    <property type="match status" value="2"/>
</dbReference>
<gene>
    <name evidence="4" type="ORF">DPX16_8848</name>
</gene>
<dbReference type="Gene3D" id="2.60.40.10">
    <property type="entry name" value="Immunoglobulins"/>
    <property type="match status" value="2"/>
</dbReference>
<name>A0A3N0YDW2_ANAGA</name>
<dbReference type="AlphaFoldDB" id="A0A3N0YDW2"/>
<dbReference type="InterPro" id="IPR007110">
    <property type="entry name" value="Ig-like_dom"/>
</dbReference>
<comment type="caution">
    <text evidence="4">The sequence shown here is derived from an EMBL/GenBank/DDBJ whole genome shotgun (WGS) entry which is preliminary data.</text>
</comment>
<dbReference type="Proteomes" id="UP000281406">
    <property type="component" value="Unassembled WGS sequence"/>
</dbReference>
<evidence type="ECO:0000313" key="5">
    <source>
        <dbReference type="Proteomes" id="UP000281406"/>
    </source>
</evidence>
<feature type="region of interest" description="Disordered" evidence="1">
    <location>
        <begin position="280"/>
        <end position="308"/>
    </location>
</feature>
<feature type="transmembrane region" description="Helical" evidence="2">
    <location>
        <begin position="250"/>
        <end position="270"/>
    </location>
</feature>
<dbReference type="InterPro" id="IPR013106">
    <property type="entry name" value="Ig_V-set"/>
</dbReference>
<protein>
    <recommendedName>
        <fullName evidence="3">Ig-like domain-containing protein</fullName>
    </recommendedName>
</protein>
<dbReference type="OrthoDB" id="8616294at2759"/>
<dbReference type="InterPro" id="IPR036179">
    <property type="entry name" value="Ig-like_dom_sf"/>
</dbReference>
<reference evidence="4 5" key="1">
    <citation type="submission" date="2018-10" db="EMBL/GenBank/DDBJ databases">
        <title>Genome assembly for a Yunnan-Guizhou Plateau 3E fish, Anabarilius grahami (Regan), and its evolutionary and genetic applications.</title>
        <authorList>
            <person name="Jiang W."/>
        </authorList>
    </citation>
    <scope>NUCLEOTIDE SEQUENCE [LARGE SCALE GENOMIC DNA]</scope>
    <source>
        <strain evidence="4">AG-KIZ</strain>
        <tissue evidence="4">Muscle</tissue>
    </source>
</reference>
<keyword evidence="5" id="KW-1185">Reference proteome</keyword>